<dbReference type="Gene3D" id="3.30.200.20">
    <property type="entry name" value="Phosphorylase Kinase, domain 1"/>
    <property type="match status" value="1"/>
</dbReference>
<accession>A0A7G8BJX9</accession>
<keyword evidence="3" id="KW-0418">Kinase</keyword>
<dbReference type="InterPro" id="IPR042095">
    <property type="entry name" value="SUMF_sf"/>
</dbReference>
<dbReference type="EMBL" id="CP060394">
    <property type="protein sequence ID" value="QNI32849.1"/>
    <property type="molecule type" value="Genomic_DNA"/>
</dbReference>
<dbReference type="Proteomes" id="UP000515312">
    <property type="component" value="Chromosome"/>
</dbReference>
<dbReference type="PROSITE" id="PS00108">
    <property type="entry name" value="PROTEIN_KINASE_ST"/>
    <property type="match status" value="1"/>
</dbReference>
<keyword evidence="5" id="KW-1133">Transmembrane helix</keyword>
<dbReference type="Gene3D" id="3.90.1580.10">
    <property type="entry name" value="paralog of FGE (formylglycine-generating enzyme)"/>
    <property type="match status" value="1"/>
</dbReference>
<feature type="domain" description="Protein kinase" evidence="6">
    <location>
        <begin position="1"/>
        <end position="252"/>
    </location>
</feature>
<evidence type="ECO:0000259" key="6">
    <source>
        <dbReference type="PROSITE" id="PS50011"/>
    </source>
</evidence>
<dbReference type="PANTHER" id="PTHR43289:SF6">
    <property type="entry name" value="SERINE_THREONINE-PROTEIN KINASE NEKL-3"/>
    <property type="match status" value="1"/>
</dbReference>
<dbReference type="AlphaFoldDB" id="A0A7G8BJX9"/>
<name>A0A7G8BJX9_9BACT</name>
<dbReference type="CDD" id="cd14014">
    <property type="entry name" value="STKc_PknB_like"/>
    <property type="match status" value="1"/>
</dbReference>
<dbReference type="SUPFAM" id="SSF56436">
    <property type="entry name" value="C-type lectin-like"/>
    <property type="match status" value="1"/>
</dbReference>
<keyword evidence="4" id="KW-0067">ATP-binding</keyword>
<evidence type="ECO:0000256" key="5">
    <source>
        <dbReference type="SAM" id="Phobius"/>
    </source>
</evidence>
<keyword evidence="5" id="KW-0812">Transmembrane</keyword>
<sequence>MAQVFLARHRRHGGVFAIKVLAEYLAQDANIVARFEQEARTAASLSGHPNIVPIFDIGQGDGLHYLIMQYISGEDMASYLRRHGKLTPGDAANIVAQTAEALVWSESKRVVHRDLKPANMLLDTNGRIMILDFGISKAVDLADGLTRPGESLGTPYYMSPEQIRGEGCDVRSDLYSLGVVFFELLTGQRPFDNESVTAIQIAHISTPPPSVLSYDPALPEVCDKLLQKLLQKRREDRYQSPLALLEELHALGASSAAGSLRPQLNPVIEAELSQPVTPSQTPAPTVAREVTRAQTSVETPVQQPVPISAGVPTRVESTSADSPRKKSKLPWIAAALGACVIAVLLALFLIPAGAPSVFQDAHGKMDLVPAGNFIFGDDSPESPRPRQTMALNGFYVDETEVSNQEYKRFVDATGHQAPKSADFTAKPDNPVYGVTYDDAKAYAAWAGKRLPTEEEWEKAARGTDGRPYPWGQQPWTDGVPTDLQPVNSYQDRKSPYGALNMAGNVFEWTATTFPAGQREFDDMHVQLGSIDFSKTWYSIKGGSFSPHGDRFFKSFLRRGFPSDQSSAIIGFRCARDLPKPGALARLQSLLHGR</sequence>
<dbReference type="PROSITE" id="PS50011">
    <property type="entry name" value="PROTEIN_KINASE_DOM"/>
    <property type="match status" value="1"/>
</dbReference>
<keyword evidence="2" id="KW-0547">Nucleotide-binding</keyword>
<dbReference type="PANTHER" id="PTHR43289">
    <property type="entry name" value="MITOGEN-ACTIVATED PROTEIN KINASE KINASE KINASE 20-RELATED"/>
    <property type="match status" value="1"/>
</dbReference>
<proteinExistence type="predicted"/>
<dbReference type="GO" id="GO:0004674">
    <property type="term" value="F:protein serine/threonine kinase activity"/>
    <property type="evidence" value="ECO:0007669"/>
    <property type="project" value="TreeGrafter"/>
</dbReference>
<organism evidence="7 8">
    <name type="scientific">Alloacidobacterium dinghuense</name>
    <dbReference type="NCBI Taxonomy" id="2763107"/>
    <lineage>
        <taxon>Bacteria</taxon>
        <taxon>Pseudomonadati</taxon>
        <taxon>Acidobacteriota</taxon>
        <taxon>Terriglobia</taxon>
        <taxon>Terriglobales</taxon>
        <taxon>Acidobacteriaceae</taxon>
        <taxon>Alloacidobacterium</taxon>
    </lineage>
</organism>
<dbReference type="InterPro" id="IPR016187">
    <property type="entry name" value="CTDL_fold"/>
</dbReference>
<gene>
    <name evidence="7" type="ORF">H7849_02280</name>
</gene>
<feature type="transmembrane region" description="Helical" evidence="5">
    <location>
        <begin position="329"/>
        <end position="350"/>
    </location>
</feature>
<dbReference type="GO" id="GO:0005524">
    <property type="term" value="F:ATP binding"/>
    <property type="evidence" value="ECO:0007669"/>
    <property type="project" value="UniProtKB-KW"/>
</dbReference>
<evidence type="ECO:0000256" key="4">
    <source>
        <dbReference type="ARBA" id="ARBA00022840"/>
    </source>
</evidence>
<dbReference type="SUPFAM" id="SSF56112">
    <property type="entry name" value="Protein kinase-like (PK-like)"/>
    <property type="match status" value="1"/>
</dbReference>
<reference evidence="7 8" key="1">
    <citation type="submission" date="2020-08" db="EMBL/GenBank/DDBJ databases">
        <title>Edaphobacter telluris sp. nov. and Acidobacterium dinghuensis sp. nov., two acidobacteria isolated from forest soil.</title>
        <authorList>
            <person name="Fu J."/>
            <person name="Qiu L."/>
        </authorList>
    </citation>
    <scope>NUCLEOTIDE SEQUENCE [LARGE SCALE GENOMIC DNA]</scope>
    <source>
        <strain evidence="7">4Y35</strain>
    </source>
</reference>
<dbReference type="SMART" id="SM00220">
    <property type="entry name" value="S_TKc"/>
    <property type="match status" value="1"/>
</dbReference>
<dbReference type="InterPro" id="IPR000719">
    <property type="entry name" value="Prot_kinase_dom"/>
</dbReference>
<dbReference type="InterPro" id="IPR011009">
    <property type="entry name" value="Kinase-like_dom_sf"/>
</dbReference>
<dbReference type="Gene3D" id="1.10.510.10">
    <property type="entry name" value="Transferase(Phosphotransferase) domain 1"/>
    <property type="match status" value="1"/>
</dbReference>
<keyword evidence="5" id="KW-0472">Membrane</keyword>
<dbReference type="KEGG" id="adin:H7849_02280"/>
<dbReference type="InterPro" id="IPR008271">
    <property type="entry name" value="Ser/Thr_kinase_AS"/>
</dbReference>
<dbReference type="Pfam" id="PF00069">
    <property type="entry name" value="Pkinase"/>
    <property type="match status" value="1"/>
</dbReference>
<protein>
    <submittedName>
        <fullName evidence="7">SUMF1/EgtB/PvdO family nonheme iron enzyme</fullName>
    </submittedName>
</protein>
<evidence type="ECO:0000313" key="7">
    <source>
        <dbReference type="EMBL" id="QNI32849.1"/>
    </source>
</evidence>
<keyword evidence="1" id="KW-0808">Transferase</keyword>
<evidence type="ECO:0000313" key="8">
    <source>
        <dbReference type="Proteomes" id="UP000515312"/>
    </source>
</evidence>
<dbReference type="InterPro" id="IPR005532">
    <property type="entry name" value="SUMF_dom"/>
</dbReference>
<evidence type="ECO:0000256" key="3">
    <source>
        <dbReference type="ARBA" id="ARBA00022777"/>
    </source>
</evidence>
<evidence type="ECO:0000256" key="1">
    <source>
        <dbReference type="ARBA" id="ARBA00022679"/>
    </source>
</evidence>
<keyword evidence="8" id="KW-1185">Reference proteome</keyword>
<evidence type="ECO:0000256" key="2">
    <source>
        <dbReference type="ARBA" id="ARBA00022741"/>
    </source>
</evidence>
<dbReference type="Pfam" id="PF03781">
    <property type="entry name" value="FGE-sulfatase"/>
    <property type="match status" value="1"/>
</dbReference>